<dbReference type="PANTHER" id="PTHR30573:SF0">
    <property type="entry name" value="QUINOLINATE SYNTHASE, CHLOROPLASTIC"/>
    <property type="match status" value="1"/>
</dbReference>
<dbReference type="Proteomes" id="UP000748308">
    <property type="component" value="Unassembled WGS sequence"/>
</dbReference>
<accession>A0A938BRF5</accession>
<dbReference type="EC" id="2.5.1.72" evidence="3 10"/>
<evidence type="ECO:0000256" key="9">
    <source>
        <dbReference type="ARBA" id="ARBA00023014"/>
    </source>
</evidence>
<keyword evidence="6" id="KW-0808">Transferase</keyword>
<evidence type="ECO:0000256" key="7">
    <source>
        <dbReference type="ARBA" id="ARBA00022723"/>
    </source>
</evidence>
<keyword evidence="4" id="KW-0004">4Fe-4S</keyword>
<dbReference type="EMBL" id="VGIY01000313">
    <property type="protein sequence ID" value="MBM3318285.1"/>
    <property type="molecule type" value="Genomic_DNA"/>
</dbReference>
<reference evidence="12" key="1">
    <citation type="submission" date="2019-03" db="EMBL/GenBank/DDBJ databases">
        <title>Lake Tanganyika Metagenome-Assembled Genomes (MAGs).</title>
        <authorList>
            <person name="Tran P."/>
        </authorList>
    </citation>
    <scope>NUCLEOTIDE SEQUENCE</scope>
    <source>
        <strain evidence="12">M_DeepCast_400m_m2_100</strain>
    </source>
</reference>
<dbReference type="PANTHER" id="PTHR30573">
    <property type="entry name" value="QUINOLINATE SYNTHETASE A"/>
    <property type="match status" value="1"/>
</dbReference>
<name>A0A938BRF5_UNCEI</name>
<gene>
    <name evidence="12" type="primary">nadA</name>
    <name evidence="12" type="ORF">FJY75_10595</name>
</gene>
<evidence type="ECO:0000256" key="6">
    <source>
        <dbReference type="ARBA" id="ARBA00022679"/>
    </source>
</evidence>
<evidence type="ECO:0000256" key="4">
    <source>
        <dbReference type="ARBA" id="ARBA00022485"/>
    </source>
</evidence>
<evidence type="ECO:0000256" key="10">
    <source>
        <dbReference type="NCBIfam" id="TIGR00550"/>
    </source>
</evidence>
<dbReference type="GO" id="GO:0051539">
    <property type="term" value="F:4 iron, 4 sulfur cluster binding"/>
    <property type="evidence" value="ECO:0007669"/>
    <property type="project" value="UniProtKB-KW"/>
</dbReference>
<dbReference type="NCBIfam" id="NF006878">
    <property type="entry name" value="PRK09375.1-2"/>
    <property type="match status" value="1"/>
</dbReference>
<dbReference type="NCBIfam" id="TIGR00550">
    <property type="entry name" value="nadA"/>
    <property type="match status" value="1"/>
</dbReference>
<keyword evidence="9" id="KW-0411">Iron-sulfur</keyword>
<protein>
    <recommendedName>
        <fullName evidence="3 10">Quinolinate synthase</fullName>
        <ecNumber evidence="3 10">2.5.1.72</ecNumber>
    </recommendedName>
</protein>
<comment type="pathway">
    <text evidence="2">Cofactor biosynthesis; NAD(+) biosynthesis; quinolinate from iminoaspartate: step 1/1.</text>
</comment>
<keyword evidence="7" id="KW-0479">Metal-binding</keyword>
<evidence type="ECO:0000256" key="11">
    <source>
        <dbReference type="SAM" id="MobiDB-lite"/>
    </source>
</evidence>
<dbReference type="AlphaFoldDB" id="A0A938BRF5"/>
<dbReference type="GO" id="GO:0034628">
    <property type="term" value="P:'de novo' NAD+ biosynthetic process from L-aspartate"/>
    <property type="evidence" value="ECO:0007669"/>
    <property type="project" value="TreeGrafter"/>
</dbReference>
<keyword evidence="5" id="KW-0662">Pyridine nucleotide biosynthesis</keyword>
<evidence type="ECO:0000256" key="3">
    <source>
        <dbReference type="ARBA" id="ARBA00012669"/>
    </source>
</evidence>
<evidence type="ECO:0000313" key="12">
    <source>
        <dbReference type="EMBL" id="MBM3318285.1"/>
    </source>
</evidence>
<dbReference type="InterPro" id="IPR036094">
    <property type="entry name" value="NadA_sf"/>
</dbReference>
<dbReference type="GO" id="GO:0046872">
    <property type="term" value="F:metal ion binding"/>
    <property type="evidence" value="ECO:0007669"/>
    <property type="project" value="UniProtKB-KW"/>
</dbReference>
<organism evidence="12 13">
    <name type="scientific">Eiseniibacteriota bacterium</name>
    <dbReference type="NCBI Taxonomy" id="2212470"/>
    <lineage>
        <taxon>Bacteria</taxon>
        <taxon>Candidatus Eiseniibacteriota</taxon>
    </lineage>
</organism>
<evidence type="ECO:0000256" key="1">
    <source>
        <dbReference type="ARBA" id="ARBA00001966"/>
    </source>
</evidence>
<keyword evidence="8" id="KW-0408">Iron</keyword>
<evidence type="ECO:0000313" key="13">
    <source>
        <dbReference type="Proteomes" id="UP000748308"/>
    </source>
</evidence>
<dbReference type="SUPFAM" id="SSF142754">
    <property type="entry name" value="NadA-like"/>
    <property type="match status" value="1"/>
</dbReference>
<dbReference type="GO" id="GO:0008987">
    <property type="term" value="F:quinolinate synthetase A activity"/>
    <property type="evidence" value="ECO:0007669"/>
    <property type="project" value="UniProtKB-UniRule"/>
</dbReference>
<proteinExistence type="predicted"/>
<evidence type="ECO:0000256" key="2">
    <source>
        <dbReference type="ARBA" id="ARBA00005065"/>
    </source>
</evidence>
<dbReference type="Pfam" id="PF02445">
    <property type="entry name" value="NadA"/>
    <property type="match status" value="1"/>
</dbReference>
<feature type="region of interest" description="Disordered" evidence="11">
    <location>
        <begin position="1"/>
        <end position="30"/>
    </location>
</feature>
<comment type="cofactor">
    <cofactor evidence="1">
        <name>[4Fe-4S] cluster</name>
        <dbReference type="ChEBI" id="CHEBI:49883"/>
    </cofactor>
</comment>
<evidence type="ECO:0000256" key="8">
    <source>
        <dbReference type="ARBA" id="ARBA00023004"/>
    </source>
</evidence>
<sequence length="333" mass="35843">MRAAHARARGGAGRGGRPRGRARRGAGGSVSAPSLEARIAALKRERRAVILAHNYQLGEVQDAADIVGDSLELSRRAAASPAEVIVFCGVHFMAETAALLAPGKTVLLPVLDADCPMARMADAAGVRRLKAEHPGAITVGYVNTTAEVKAECDICCTSANAEAVIAALPRDRPILFLPDQYLGAWVRARTGREMVLWPGYCPTHARILAQHVLARREQHPGAPVIVHPECRPEVTALADAVLSTGGMVRFARETPAREVLVGTEIGLLHRLRRENPGKLFIPVTEQAICPNMKKIELEHVLQALESMEHRITVPEEIRVRAVASVERMVAAAA</sequence>
<dbReference type="InterPro" id="IPR003473">
    <property type="entry name" value="NadA"/>
</dbReference>
<dbReference type="Gene3D" id="3.40.50.10800">
    <property type="entry name" value="NadA-like"/>
    <property type="match status" value="3"/>
</dbReference>
<comment type="caution">
    <text evidence="12">The sequence shown here is derived from an EMBL/GenBank/DDBJ whole genome shotgun (WGS) entry which is preliminary data.</text>
</comment>
<evidence type="ECO:0000256" key="5">
    <source>
        <dbReference type="ARBA" id="ARBA00022642"/>
    </source>
</evidence>